<dbReference type="SUPFAM" id="SSF48726">
    <property type="entry name" value="Immunoglobulin"/>
    <property type="match status" value="1"/>
</dbReference>
<dbReference type="Gene3D" id="2.60.40.10">
    <property type="entry name" value="Immunoglobulins"/>
    <property type="match status" value="1"/>
</dbReference>
<dbReference type="EMBL" id="WJQU01000001">
    <property type="protein sequence ID" value="KAJ6649213.1"/>
    <property type="molecule type" value="Genomic_DNA"/>
</dbReference>
<evidence type="ECO:0000256" key="1">
    <source>
        <dbReference type="SAM" id="MobiDB-lite"/>
    </source>
</evidence>
<comment type="caution">
    <text evidence="3">The sequence shown here is derived from an EMBL/GenBank/DDBJ whole genome shotgun (WGS) entry which is preliminary data.</text>
</comment>
<dbReference type="InterPro" id="IPR036179">
    <property type="entry name" value="Ig-like_dom_sf"/>
</dbReference>
<dbReference type="InterPro" id="IPR013783">
    <property type="entry name" value="Ig-like_fold"/>
</dbReference>
<name>A0A9Q0NFJ2_9DIPT</name>
<feature type="domain" description="Ig-like" evidence="2">
    <location>
        <begin position="24"/>
        <end position="58"/>
    </location>
</feature>
<dbReference type="AlphaFoldDB" id="A0A9Q0NFJ2"/>
<evidence type="ECO:0000259" key="2">
    <source>
        <dbReference type="PROSITE" id="PS50835"/>
    </source>
</evidence>
<reference evidence="3" key="1">
    <citation type="submission" date="2022-07" db="EMBL/GenBank/DDBJ databases">
        <authorList>
            <person name="Trinca V."/>
            <person name="Uliana J.V.C."/>
            <person name="Torres T.T."/>
            <person name="Ward R.J."/>
            <person name="Monesi N."/>
        </authorList>
    </citation>
    <scope>NUCLEOTIDE SEQUENCE</scope>
    <source>
        <strain evidence="3">HSMRA1968</strain>
        <tissue evidence="3">Whole embryos</tissue>
    </source>
</reference>
<dbReference type="Proteomes" id="UP001151699">
    <property type="component" value="Chromosome A"/>
</dbReference>
<dbReference type="OrthoDB" id="7762868at2759"/>
<dbReference type="InterPro" id="IPR007110">
    <property type="entry name" value="Ig-like_dom"/>
</dbReference>
<evidence type="ECO:0000313" key="4">
    <source>
        <dbReference type="Proteomes" id="UP001151699"/>
    </source>
</evidence>
<accession>A0A9Q0NFJ2</accession>
<sequence>MRIHLYVASAASQCKLHQPVSEDPEFTDIIENITVAQGRNVKFGCSVKNLGSYKVAWMHFEQSAILTVHNHVITRNPHSKYLSNLNDINKSEQKSIADTSKGFGWPTEENKK</sequence>
<protein>
    <recommendedName>
        <fullName evidence="2">Ig-like domain-containing protein</fullName>
    </recommendedName>
</protein>
<keyword evidence="4" id="KW-1185">Reference proteome</keyword>
<proteinExistence type="predicted"/>
<gene>
    <name evidence="3" type="ORF">Bhyg_04447</name>
</gene>
<evidence type="ECO:0000313" key="3">
    <source>
        <dbReference type="EMBL" id="KAJ6649213.1"/>
    </source>
</evidence>
<organism evidence="3 4">
    <name type="scientific">Pseudolycoriella hygida</name>
    <dbReference type="NCBI Taxonomy" id="35572"/>
    <lineage>
        <taxon>Eukaryota</taxon>
        <taxon>Metazoa</taxon>
        <taxon>Ecdysozoa</taxon>
        <taxon>Arthropoda</taxon>
        <taxon>Hexapoda</taxon>
        <taxon>Insecta</taxon>
        <taxon>Pterygota</taxon>
        <taxon>Neoptera</taxon>
        <taxon>Endopterygota</taxon>
        <taxon>Diptera</taxon>
        <taxon>Nematocera</taxon>
        <taxon>Sciaroidea</taxon>
        <taxon>Sciaridae</taxon>
        <taxon>Pseudolycoriella</taxon>
    </lineage>
</organism>
<feature type="region of interest" description="Disordered" evidence="1">
    <location>
        <begin position="93"/>
        <end position="112"/>
    </location>
</feature>
<dbReference type="PROSITE" id="PS50835">
    <property type="entry name" value="IG_LIKE"/>
    <property type="match status" value="1"/>
</dbReference>